<feature type="transmembrane region" description="Helical" evidence="1">
    <location>
        <begin position="180"/>
        <end position="197"/>
    </location>
</feature>
<reference evidence="2 3" key="1">
    <citation type="submission" date="2024-11" db="EMBL/GenBank/DDBJ databases">
        <title>First Report of Moraxella oculi in Brazil in an Infectious Bovine Keratoconjunctivitis Outbreak.</title>
        <authorList>
            <person name="Carvalho C.V."/>
            <person name="Domingues R."/>
            <person name="Coutinho C."/>
            <person name="Honorio N.T.B.S."/>
            <person name="Faza D.R.L.R."/>
            <person name="Carvalho W.A."/>
            <person name="Machado A.B.F."/>
            <person name="Martins M.F."/>
            <person name="Gaspar E.B."/>
        </authorList>
    </citation>
    <scope>NUCLEOTIDE SEQUENCE [LARGE SCALE GENOMIC DNA]</scope>
    <source>
        <strain evidence="2 3">2117LE</strain>
    </source>
</reference>
<feature type="transmembrane region" description="Helical" evidence="1">
    <location>
        <begin position="100"/>
        <end position="129"/>
    </location>
</feature>
<evidence type="ECO:0000313" key="3">
    <source>
        <dbReference type="Proteomes" id="UP001624684"/>
    </source>
</evidence>
<evidence type="ECO:0000313" key="2">
    <source>
        <dbReference type="EMBL" id="MFL1732624.1"/>
    </source>
</evidence>
<dbReference type="RefSeq" id="WP_407069198.1">
    <property type="nucleotide sequence ID" value="NZ_JBJJXE010000009.1"/>
</dbReference>
<accession>A0ABW8U6L2</accession>
<proteinExistence type="predicted"/>
<name>A0ABW8U6L2_9GAMM</name>
<dbReference type="Proteomes" id="UP001624684">
    <property type="component" value="Unassembled WGS sequence"/>
</dbReference>
<dbReference type="EMBL" id="JBJJXE010000009">
    <property type="protein sequence ID" value="MFL1732624.1"/>
    <property type="molecule type" value="Genomic_DNA"/>
</dbReference>
<evidence type="ECO:0000256" key="1">
    <source>
        <dbReference type="SAM" id="Phobius"/>
    </source>
</evidence>
<keyword evidence="1" id="KW-0812">Transmembrane</keyword>
<protein>
    <submittedName>
        <fullName evidence="2">Uncharacterized protein</fullName>
    </submittedName>
</protein>
<feature type="transmembrane region" description="Helical" evidence="1">
    <location>
        <begin position="241"/>
        <end position="262"/>
    </location>
</feature>
<keyword evidence="1" id="KW-1133">Transmembrane helix</keyword>
<comment type="caution">
    <text evidence="2">The sequence shown here is derived from an EMBL/GenBank/DDBJ whole genome shotgun (WGS) entry which is preliminary data.</text>
</comment>
<feature type="transmembrane region" description="Helical" evidence="1">
    <location>
        <begin position="204"/>
        <end position="221"/>
    </location>
</feature>
<gene>
    <name evidence="2" type="ORF">ACJHVH_06390</name>
</gene>
<keyword evidence="1" id="KW-0472">Membrane</keyword>
<sequence length="426" mass="49831">MFKLFCNKTNNNPSASNLDCNHTIIDIKENLIDIKNDIEQIRESNYKENQINWKFILTTAPLYFSLLAFFAILIGAFRAHSYLNSIGYISIFSETMTNPSALVAIVVAYSLMVFVLLVYFASPFLMFLFINHNTYTFKKLEDEKWSIIKLSYFSYIAILFIVIIWGFFTYNDFDYGDCLLNLGLFLCFILPLLILLCFKKSVDFFIFCLIILCLFSYSYIYPMLYIRMILSFENRSLWQSLIFFILPVSNIAISIFSLWVFSQQTNKNFSKKNDSIFMAIISIFFLILYVIFLSYFTRFTDLSLYAPRFIEKPQNSSWYIIHNGNTNSEKINGLSKTETQNLKLEFKPQDKDVKDIENPNALYGYMAWNLGNTKVFCPVSVDFFDDKGNNKEKSAKCLVIDGKYLQLVSDYYLSKIPMNEPTLYLR</sequence>
<feature type="transmembrane region" description="Helical" evidence="1">
    <location>
        <begin position="274"/>
        <end position="296"/>
    </location>
</feature>
<feature type="transmembrane region" description="Helical" evidence="1">
    <location>
        <begin position="55"/>
        <end position="80"/>
    </location>
</feature>
<feature type="transmembrane region" description="Helical" evidence="1">
    <location>
        <begin position="150"/>
        <end position="168"/>
    </location>
</feature>
<keyword evidence="3" id="KW-1185">Reference proteome</keyword>
<organism evidence="2 3">
    <name type="scientific">Moraxella oculi</name>
    <dbReference type="NCBI Taxonomy" id="2940516"/>
    <lineage>
        <taxon>Bacteria</taxon>
        <taxon>Pseudomonadati</taxon>
        <taxon>Pseudomonadota</taxon>
        <taxon>Gammaproteobacteria</taxon>
        <taxon>Moraxellales</taxon>
        <taxon>Moraxellaceae</taxon>
        <taxon>Moraxella</taxon>
    </lineage>
</organism>